<protein>
    <submittedName>
        <fullName evidence="1">Uncharacterized protein</fullName>
    </submittedName>
</protein>
<name>A0ACC2X317_9TREE</name>
<organism evidence="1 2">
    <name type="scientific">Naganishia onofrii</name>
    <dbReference type="NCBI Taxonomy" id="1851511"/>
    <lineage>
        <taxon>Eukaryota</taxon>
        <taxon>Fungi</taxon>
        <taxon>Dikarya</taxon>
        <taxon>Basidiomycota</taxon>
        <taxon>Agaricomycotina</taxon>
        <taxon>Tremellomycetes</taxon>
        <taxon>Filobasidiales</taxon>
        <taxon>Filobasidiaceae</taxon>
        <taxon>Naganishia</taxon>
    </lineage>
</organism>
<dbReference type="Proteomes" id="UP001234202">
    <property type="component" value="Unassembled WGS sequence"/>
</dbReference>
<accession>A0ACC2X317</accession>
<dbReference type="EMBL" id="JASBWV010000030">
    <property type="protein sequence ID" value="KAJ9118041.1"/>
    <property type="molecule type" value="Genomic_DNA"/>
</dbReference>
<comment type="caution">
    <text evidence="1">The sequence shown here is derived from an EMBL/GenBank/DDBJ whole genome shotgun (WGS) entry which is preliminary data.</text>
</comment>
<proteinExistence type="predicted"/>
<keyword evidence="2" id="KW-1185">Reference proteome</keyword>
<reference evidence="1" key="1">
    <citation type="submission" date="2023-04" db="EMBL/GenBank/DDBJ databases">
        <title>Draft Genome sequencing of Naganishia species isolated from polar environments using Oxford Nanopore Technology.</title>
        <authorList>
            <person name="Leo P."/>
            <person name="Venkateswaran K."/>
        </authorList>
    </citation>
    <scope>NUCLEOTIDE SEQUENCE</scope>
    <source>
        <strain evidence="1">DBVPG 5303</strain>
    </source>
</reference>
<sequence length="288" mass="30863">MSRRQEMDPQRMPLLDALDGGQSRDSSWRHSDGERLGLGSLGSLEEGVAQLSSVDRGSSRCGNVHDHHLQNDDSVNTSHSFTTSASLSQQSPTSNIGSYQRLLPTSQQSKTASPASTARTEASSSSNNKLSQSSLSDFFRHRNTETYLADPSVQNLASMVFGAEPEGASSSPVSQAAASHQHNRKLSMSWRFLSSPIRNSEDNVVTGNNVRMADSSPIAASGLPNSSRSRRSLSEAKHRFLDGLPGARNITNPVSVELAVAGAVSDEGRMVAHDSGSMTLNARARRNL</sequence>
<evidence type="ECO:0000313" key="2">
    <source>
        <dbReference type="Proteomes" id="UP001234202"/>
    </source>
</evidence>
<gene>
    <name evidence="1" type="ORF">QFC24_006313</name>
</gene>
<evidence type="ECO:0000313" key="1">
    <source>
        <dbReference type="EMBL" id="KAJ9118041.1"/>
    </source>
</evidence>